<gene>
    <name evidence="3" type="ORF">BCR33DRAFT_855238</name>
</gene>
<evidence type="ECO:0000313" key="3">
    <source>
        <dbReference type="EMBL" id="ORY36502.1"/>
    </source>
</evidence>
<name>A0A1Y2BP14_9FUNG</name>
<organism evidence="3 4">
    <name type="scientific">Rhizoclosmatium globosum</name>
    <dbReference type="NCBI Taxonomy" id="329046"/>
    <lineage>
        <taxon>Eukaryota</taxon>
        <taxon>Fungi</taxon>
        <taxon>Fungi incertae sedis</taxon>
        <taxon>Chytridiomycota</taxon>
        <taxon>Chytridiomycota incertae sedis</taxon>
        <taxon>Chytridiomycetes</taxon>
        <taxon>Chytridiales</taxon>
        <taxon>Chytriomycetaceae</taxon>
        <taxon>Rhizoclosmatium</taxon>
    </lineage>
</organism>
<dbReference type="SUPFAM" id="SSF50985">
    <property type="entry name" value="RCC1/BLIP-II"/>
    <property type="match status" value="1"/>
</dbReference>
<evidence type="ECO:0000256" key="1">
    <source>
        <dbReference type="ARBA" id="ARBA00022737"/>
    </source>
</evidence>
<dbReference type="OrthoDB" id="5370059at2759"/>
<dbReference type="PANTHER" id="PTHR22870">
    <property type="entry name" value="REGULATOR OF CHROMOSOME CONDENSATION"/>
    <property type="match status" value="1"/>
</dbReference>
<dbReference type="Pfam" id="PF13540">
    <property type="entry name" value="RCC1_2"/>
    <property type="match status" value="1"/>
</dbReference>
<reference evidence="3 4" key="1">
    <citation type="submission" date="2016-07" db="EMBL/GenBank/DDBJ databases">
        <title>Pervasive Adenine N6-methylation of Active Genes in Fungi.</title>
        <authorList>
            <consortium name="DOE Joint Genome Institute"/>
            <person name="Mondo S.J."/>
            <person name="Dannebaum R.O."/>
            <person name="Kuo R.C."/>
            <person name="Labutti K."/>
            <person name="Haridas S."/>
            <person name="Kuo A."/>
            <person name="Salamov A."/>
            <person name="Ahrendt S.R."/>
            <person name="Lipzen A."/>
            <person name="Sullivan W."/>
            <person name="Andreopoulos W.B."/>
            <person name="Clum A."/>
            <person name="Lindquist E."/>
            <person name="Daum C."/>
            <person name="Ramamoorthy G.K."/>
            <person name="Gryganskyi A."/>
            <person name="Culley D."/>
            <person name="Magnuson J.K."/>
            <person name="James T.Y."/>
            <person name="O'Malley M.A."/>
            <person name="Stajich J.E."/>
            <person name="Spatafora J.W."/>
            <person name="Visel A."/>
            <person name="Grigoriev I.V."/>
        </authorList>
    </citation>
    <scope>NUCLEOTIDE SEQUENCE [LARGE SCALE GENOMIC DNA]</scope>
    <source>
        <strain evidence="3 4">JEL800</strain>
    </source>
</reference>
<dbReference type="InterPro" id="IPR051210">
    <property type="entry name" value="Ub_ligase/GEF_domain"/>
</dbReference>
<dbReference type="Proteomes" id="UP000193642">
    <property type="component" value="Unassembled WGS sequence"/>
</dbReference>
<dbReference type="Gene3D" id="2.130.10.30">
    <property type="entry name" value="Regulator of chromosome condensation 1/beta-lactamase-inhibitor protein II"/>
    <property type="match status" value="1"/>
</dbReference>
<keyword evidence="4" id="KW-1185">Reference proteome</keyword>
<dbReference type="Pfam" id="PF00415">
    <property type="entry name" value="RCC1"/>
    <property type="match status" value="1"/>
</dbReference>
<dbReference type="InterPro" id="IPR000408">
    <property type="entry name" value="Reg_chr_condens"/>
</dbReference>
<dbReference type="PROSITE" id="PS50012">
    <property type="entry name" value="RCC1_3"/>
    <property type="match status" value="2"/>
</dbReference>
<dbReference type="InterPro" id="IPR009091">
    <property type="entry name" value="RCC1/BLIP-II"/>
</dbReference>
<evidence type="ECO:0000313" key="4">
    <source>
        <dbReference type="Proteomes" id="UP000193642"/>
    </source>
</evidence>
<sequence>MNAMNKLAFSFMRRTLGLNKAAVAASKPAAAVPVSPDSHGRPATKFVFSFGVGGDGKLGHGDGDSQPRPKRISFLDGARIRSVSVGVQHSAAVVDEGGLGVLYGWGSNFYGQAGFATTDQKMGSAAFFTSDDSDDLDAVELPSRLKLLKPDAIDVDMRKVVCGDFHSAALTKEGTLWTWGAGCLGRTDELYDSNAILVPFFPEKERFVVDVKAAGTLTVALAAPANSPSTKEVYVWGYFQDAEGHLRKSTTPLLLADALKFDSISAFSTSSNTIAVAGTYKDGSSAVTLYGKWIKDYEQPMYPTFHEMQNVEQIYPYSPSATISLNDVGFNAADIKDIVLFRDFGALLLHDGKLYGFAVPDISETAPTTLSKPYILLIDVQDISINQFGILIRYAPDGAIHYHPTDSIEHLNASNIENILAKLGGDILVERGGTLVACGWDHALFAQDLNEDSGISVAEENSPGDHKTSK</sequence>
<dbReference type="EMBL" id="MCGO01000055">
    <property type="protein sequence ID" value="ORY36502.1"/>
    <property type="molecule type" value="Genomic_DNA"/>
</dbReference>
<dbReference type="STRING" id="329046.A0A1Y2BP14"/>
<accession>A0A1Y2BP14</accession>
<proteinExistence type="predicted"/>
<keyword evidence="1" id="KW-0677">Repeat</keyword>
<protein>
    <submittedName>
        <fullName evidence="3">RCC1/BLIP-II protein</fullName>
    </submittedName>
</protein>
<feature type="repeat" description="RCC1" evidence="2">
    <location>
        <begin position="45"/>
        <end position="96"/>
    </location>
</feature>
<dbReference type="PANTHER" id="PTHR22870:SF408">
    <property type="entry name" value="OS09G0560450 PROTEIN"/>
    <property type="match status" value="1"/>
</dbReference>
<dbReference type="AlphaFoldDB" id="A0A1Y2BP14"/>
<feature type="repeat" description="RCC1" evidence="2">
    <location>
        <begin position="100"/>
        <end position="173"/>
    </location>
</feature>
<evidence type="ECO:0000256" key="2">
    <source>
        <dbReference type="PROSITE-ProRule" id="PRU00235"/>
    </source>
</evidence>
<comment type="caution">
    <text evidence="3">The sequence shown here is derived from an EMBL/GenBank/DDBJ whole genome shotgun (WGS) entry which is preliminary data.</text>
</comment>